<organism evidence="2 3">
    <name type="scientific">Colletotrichum navitas</name>
    <dbReference type="NCBI Taxonomy" id="681940"/>
    <lineage>
        <taxon>Eukaryota</taxon>
        <taxon>Fungi</taxon>
        <taxon>Dikarya</taxon>
        <taxon>Ascomycota</taxon>
        <taxon>Pezizomycotina</taxon>
        <taxon>Sordariomycetes</taxon>
        <taxon>Hypocreomycetidae</taxon>
        <taxon>Glomerellales</taxon>
        <taxon>Glomerellaceae</taxon>
        <taxon>Colletotrichum</taxon>
        <taxon>Colletotrichum graminicola species complex</taxon>
    </lineage>
</organism>
<proteinExistence type="predicted"/>
<gene>
    <name evidence="2" type="ORF">LY79DRAFT_583556</name>
</gene>
<dbReference type="EMBL" id="JAHLJV010000089">
    <property type="protein sequence ID" value="KAK1573616.1"/>
    <property type="molecule type" value="Genomic_DNA"/>
</dbReference>
<name>A0AAD8PNZ1_9PEZI</name>
<dbReference type="Proteomes" id="UP001230504">
    <property type="component" value="Unassembled WGS sequence"/>
</dbReference>
<feature type="region of interest" description="Disordered" evidence="1">
    <location>
        <begin position="74"/>
        <end position="117"/>
    </location>
</feature>
<keyword evidence="3" id="KW-1185">Reference proteome</keyword>
<dbReference type="AlphaFoldDB" id="A0AAD8PNZ1"/>
<sequence>MICSTTTTLQPGGYKEPAVVYRSAAGASGITIGRVPDHIRMNWNGARSLIAAPGFEVRKERCSSHIIALAEKVRAPRPTGSKPSTCIHPPHPYTTDIWEDTGARRVLQRQQGHGQDV</sequence>
<comment type="caution">
    <text evidence="2">The sequence shown here is derived from an EMBL/GenBank/DDBJ whole genome shotgun (WGS) entry which is preliminary data.</text>
</comment>
<evidence type="ECO:0000313" key="2">
    <source>
        <dbReference type="EMBL" id="KAK1573616.1"/>
    </source>
</evidence>
<feature type="compositionally biased region" description="Polar residues" evidence="1">
    <location>
        <begin position="108"/>
        <end position="117"/>
    </location>
</feature>
<dbReference type="RefSeq" id="XP_060409213.1">
    <property type="nucleotide sequence ID" value="XM_060560330.1"/>
</dbReference>
<reference evidence="2" key="1">
    <citation type="submission" date="2021-06" db="EMBL/GenBank/DDBJ databases">
        <title>Comparative genomics, transcriptomics and evolutionary studies reveal genomic signatures of adaptation to plant cell wall in hemibiotrophic fungi.</title>
        <authorList>
            <consortium name="DOE Joint Genome Institute"/>
            <person name="Baroncelli R."/>
            <person name="Diaz J.F."/>
            <person name="Benocci T."/>
            <person name="Peng M."/>
            <person name="Battaglia E."/>
            <person name="Haridas S."/>
            <person name="Andreopoulos W."/>
            <person name="Labutti K."/>
            <person name="Pangilinan J."/>
            <person name="Floch G.L."/>
            <person name="Makela M.R."/>
            <person name="Henrissat B."/>
            <person name="Grigoriev I.V."/>
            <person name="Crouch J.A."/>
            <person name="De Vries R.P."/>
            <person name="Sukno S.A."/>
            <person name="Thon M.R."/>
        </authorList>
    </citation>
    <scope>NUCLEOTIDE SEQUENCE</scope>
    <source>
        <strain evidence="2">CBS 125086</strain>
    </source>
</reference>
<accession>A0AAD8PNZ1</accession>
<protein>
    <submittedName>
        <fullName evidence="2">Uncharacterized protein</fullName>
    </submittedName>
</protein>
<evidence type="ECO:0000313" key="3">
    <source>
        <dbReference type="Proteomes" id="UP001230504"/>
    </source>
</evidence>
<dbReference type="GeneID" id="85444570"/>
<evidence type="ECO:0000256" key="1">
    <source>
        <dbReference type="SAM" id="MobiDB-lite"/>
    </source>
</evidence>